<feature type="region of interest" description="Disordered" evidence="7">
    <location>
        <begin position="354"/>
        <end position="398"/>
    </location>
</feature>
<accession>A0ABD0MC50</accession>
<evidence type="ECO:0000256" key="5">
    <source>
        <dbReference type="ARBA" id="ARBA00023306"/>
    </source>
</evidence>
<dbReference type="EMBL" id="JACVVK020000001">
    <property type="protein sequence ID" value="KAK7508691.1"/>
    <property type="molecule type" value="Genomic_DNA"/>
</dbReference>
<feature type="domain" description="Rhodanese" evidence="8">
    <location>
        <begin position="498"/>
        <end position="607"/>
    </location>
</feature>
<sequence>MSRQPLKPISLNLKLRKVTTAASKTRPSMSQNMEMAANSVGPSPCALNSPMSNLAMNLSELSTGRGTPKRRLSLSSIDTPPTDDIRPPSEKTASSSAESGVFLQVAPCVGASLGLSVRFTDPRSPREGRRLCTPVLPLSPRQLKAKKKTIAFRRINTQPPPTMRLDCDSPTEFMETREEAAVGDNSSGPCKPGFYIDEGSSQDSGVSLGLDKDPGFKFAAPVGIPRRKSIKLNEISEETCSPHKYSPVKSPQKRSLSFSINSFGSVSSDGDSPVRLKRSSLTCSEGDDDDDGFLDLVDQEVCEINDQVPESLFSLFNEPVINRPLKSKDDSTPVSRRILPAKRFLQRSQSVDIQTRQFKRSEPPRDEAFLVQNKRWKSEESHDDSSTSMTVNRLRCDDDLGPSPRCDEDFRPSLRCDEDFGPSCIDGAQIPPRRLHRCHSETEAMIKSAVSRMSEEPDLIGDSSKSCILPTMRGKHQDLKSISPQTVARLMSHEFSDHVEEFHIIDCRYPYEFDGGHIRDAKNIYTREELLETYLKNPKTTRDPNKRFLLIFHCEFSSERGPSLFRFLRKQDRESNKECYPFLHYPEIYLLEGGYKAFFEQHRELCEPQLYKQMLHKDHSEDLRKFRAKSKSWAGEKNSSRTGLRTLKF</sequence>
<dbReference type="SMART" id="SM00450">
    <property type="entry name" value="RHOD"/>
    <property type="match status" value="1"/>
</dbReference>
<feature type="compositionally biased region" description="Basic and acidic residues" evidence="7">
    <location>
        <begin position="359"/>
        <end position="368"/>
    </location>
</feature>
<dbReference type="EC" id="3.1.3.48" evidence="6"/>
<evidence type="ECO:0000256" key="3">
    <source>
        <dbReference type="ARBA" id="ARBA00022801"/>
    </source>
</evidence>
<dbReference type="PROSITE" id="PS50206">
    <property type="entry name" value="RHODANESE_3"/>
    <property type="match status" value="1"/>
</dbReference>
<keyword evidence="2 6" id="KW-0132">Cell division</keyword>
<feature type="compositionally biased region" description="Basic and acidic residues" evidence="7">
    <location>
        <begin position="376"/>
        <end position="385"/>
    </location>
</feature>
<protein>
    <recommendedName>
        <fullName evidence="6">M-phase inducer phosphatase</fullName>
        <ecNumber evidence="6">3.1.3.48</ecNumber>
    </recommendedName>
</protein>
<feature type="region of interest" description="Disordered" evidence="7">
    <location>
        <begin position="17"/>
        <end position="44"/>
    </location>
</feature>
<organism evidence="9 10">
    <name type="scientific">Batillaria attramentaria</name>
    <dbReference type="NCBI Taxonomy" id="370345"/>
    <lineage>
        <taxon>Eukaryota</taxon>
        <taxon>Metazoa</taxon>
        <taxon>Spiralia</taxon>
        <taxon>Lophotrochozoa</taxon>
        <taxon>Mollusca</taxon>
        <taxon>Gastropoda</taxon>
        <taxon>Caenogastropoda</taxon>
        <taxon>Sorbeoconcha</taxon>
        <taxon>Cerithioidea</taxon>
        <taxon>Batillariidae</taxon>
        <taxon>Batillaria</taxon>
    </lineage>
</organism>
<dbReference type="GO" id="GO:0032502">
    <property type="term" value="P:developmental process"/>
    <property type="evidence" value="ECO:0007669"/>
    <property type="project" value="UniProtKB-ARBA"/>
</dbReference>
<dbReference type="SUPFAM" id="SSF52821">
    <property type="entry name" value="Rhodanese/Cell cycle control phosphatase"/>
    <property type="match status" value="1"/>
</dbReference>
<keyword evidence="4 6" id="KW-0904">Protein phosphatase</keyword>
<reference evidence="9 10" key="1">
    <citation type="journal article" date="2023" name="Sci. Data">
        <title>Genome assembly of the Korean intertidal mud-creeper Batillaria attramentaria.</title>
        <authorList>
            <person name="Patra A.K."/>
            <person name="Ho P.T."/>
            <person name="Jun S."/>
            <person name="Lee S.J."/>
            <person name="Kim Y."/>
            <person name="Won Y.J."/>
        </authorList>
    </citation>
    <scope>NUCLEOTIDE SEQUENCE [LARGE SCALE GENOMIC DNA]</scope>
    <source>
        <strain evidence="9">Wonlab-2016</strain>
    </source>
</reference>
<comment type="function">
    <text evidence="6">Tyrosine protein phosphatase which functions as a dosage-dependent inducer of mitotic progression.</text>
</comment>
<gene>
    <name evidence="9" type="ORF">BaRGS_00000257</name>
</gene>
<evidence type="ECO:0000259" key="8">
    <source>
        <dbReference type="PROSITE" id="PS50206"/>
    </source>
</evidence>
<evidence type="ECO:0000313" key="10">
    <source>
        <dbReference type="Proteomes" id="UP001519460"/>
    </source>
</evidence>
<dbReference type="CDD" id="cd01530">
    <property type="entry name" value="Cdc25"/>
    <property type="match status" value="1"/>
</dbReference>
<dbReference type="InterPro" id="IPR036873">
    <property type="entry name" value="Rhodanese-like_dom_sf"/>
</dbReference>
<dbReference type="GO" id="GO:0051301">
    <property type="term" value="P:cell division"/>
    <property type="evidence" value="ECO:0007669"/>
    <property type="project" value="UniProtKB-UniRule"/>
</dbReference>
<dbReference type="GO" id="GO:0005634">
    <property type="term" value="C:nucleus"/>
    <property type="evidence" value="ECO:0007669"/>
    <property type="project" value="UniProtKB-ARBA"/>
</dbReference>
<evidence type="ECO:0000256" key="4">
    <source>
        <dbReference type="ARBA" id="ARBA00022912"/>
    </source>
</evidence>
<feature type="compositionally biased region" description="Polar residues" evidence="7">
    <location>
        <begin position="20"/>
        <end position="33"/>
    </location>
</feature>
<dbReference type="Proteomes" id="UP001519460">
    <property type="component" value="Unassembled WGS sequence"/>
</dbReference>
<comment type="catalytic activity">
    <reaction evidence="6">
        <text>O-phospho-L-tyrosyl-[protein] + H2O = L-tyrosyl-[protein] + phosphate</text>
        <dbReference type="Rhea" id="RHEA:10684"/>
        <dbReference type="Rhea" id="RHEA-COMP:10136"/>
        <dbReference type="Rhea" id="RHEA-COMP:20101"/>
        <dbReference type="ChEBI" id="CHEBI:15377"/>
        <dbReference type="ChEBI" id="CHEBI:43474"/>
        <dbReference type="ChEBI" id="CHEBI:46858"/>
        <dbReference type="ChEBI" id="CHEBI:61978"/>
        <dbReference type="EC" id="3.1.3.48"/>
    </reaction>
</comment>
<dbReference type="FunFam" id="3.40.250.10:FF:000036">
    <property type="entry name" value="M-phase inducer phosphatase"/>
    <property type="match status" value="1"/>
</dbReference>
<evidence type="ECO:0000256" key="2">
    <source>
        <dbReference type="ARBA" id="ARBA00022618"/>
    </source>
</evidence>
<comment type="caution">
    <text evidence="9">The sequence shown here is derived from an EMBL/GenBank/DDBJ whole genome shotgun (WGS) entry which is preliminary data.</text>
</comment>
<proteinExistence type="inferred from homology"/>
<dbReference type="GO" id="GO:0009794">
    <property type="term" value="P:regulation of mitotic cell cycle, embryonic"/>
    <property type="evidence" value="ECO:0007669"/>
    <property type="project" value="UniProtKB-ARBA"/>
</dbReference>
<dbReference type="Gene3D" id="3.40.250.10">
    <property type="entry name" value="Rhodanese-like domain"/>
    <property type="match status" value="1"/>
</dbReference>
<name>A0ABD0MC50_9CAEN</name>
<keyword evidence="3 6" id="KW-0378">Hydrolase</keyword>
<dbReference type="AlphaFoldDB" id="A0ABD0MC50"/>
<evidence type="ECO:0000256" key="6">
    <source>
        <dbReference type="RuleBase" id="RU368028"/>
    </source>
</evidence>
<keyword evidence="5 6" id="KW-0131">Cell cycle</keyword>
<evidence type="ECO:0000256" key="1">
    <source>
        <dbReference type="ARBA" id="ARBA00011065"/>
    </source>
</evidence>
<dbReference type="InterPro" id="IPR000751">
    <property type="entry name" value="MPI_Phosphatase"/>
</dbReference>
<dbReference type="Pfam" id="PF06617">
    <property type="entry name" value="M-inducer_phosp"/>
    <property type="match status" value="1"/>
</dbReference>
<dbReference type="PANTHER" id="PTHR10828">
    <property type="entry name" value="M-PHASE INDUCER PHOSPHATASE DUAL SPECIFICITY PHOSPHATASE CDC25"/>
    <property type="match status" value="1"/>
</dbReference>
<comment type="similarity">
    <text evidence="1 6">Belongs to the MPI phosphatase family.</text>
</comment>
<dbReference type="PANTHER" id="PTHR10828:SF17">
    <property type="entry name" value="PROTEIN-TYROSINE-PHOSPHATASE"/>
    <property type="match status" value="1"/>
</dbReference>
<dbReference type="Pfam" id="PF00581">
    <property type="entry name" value="Rhodanese"/>
    <property type="match status" value="1"/>
</dbReference>
<keyword evidence="6" id="KW-0498">Mitosis</keyword>
<dbReference type="InterPro" id="IPR001763">
    <property type="entry name" value="Rhodanese-like_dom"/>
</dbReference>
<evidence type="ECO:0000313" key="9">
    <source>
        <dbReference type="EMBL" id="KAK7508691.1"/>
    </source>
</evidence>
<dbReference type="GO" id="GO:0004725">
    <property type="term" value="F:protein tyrosine phosphatase activity"/>
    <property type="evidence" value="ECO:0007669"/>
    <property type="project" value="UniProtKB-UniRule"/>
</dbReference>
<feature type="region of interest" description="Disordered" evidence="7">
    <location>
        <begin position="61"/>
        <end position="98"/>
    </location>
</feature>
<evidence type="ECO:0000256" key="7">
    <source>
        <dbReference type="SAM" id="MobiDB-lite"/>
    </source>
</evidence>
<keyword evidence="10" id="KW-1185">Reference proteome</keyword>
<dbReference type="PRINTS" id="PR00716">
    <property type="entry name" value="MPIPHPHTASE"/>
</dbReference>